<proteinExistence type="predicted"/>
<dbReference type="AlphaFoldDB" id="I0BFP6"/>
<gene>
    <name evidence="1" type="ORF">B2K_10745</name>
</gene>
<name>I0BFP6_9BACL</name>
<dbReference type="KEGG" id="pmw:B2K_10745"/>
<dbReference type="EMBL" id="CP003422">
    <property type="protein sequence ID" value="AFH61193.1"/>
    <property type="molecule type" value="Genomic_DNA"/>
</dbReference>
<sequence>MRKKDWVGANLAAERAGQLSVRELQELEEKLRVLSPDAMDY</sequence>
<evidence type="ECO:0000313" key="2">
    <source>
        <dbReference type="Proteomes" id="UP000007392"/>
    </source>
</evidence>
<dbReference type="PATRIC" id="fig|997761.3.peg.2083"/>
<protein>
    <submittedName>
        <fullName evidence="1">Uncharacterized protein</fullName>
    </submittedName>
</protein>
<reference evidence="1 2" key="1">
    <citation type="submission" date="2013-06" db="EMBL/GenBank/DDBJ databases">
        <title>Complete genome sequence of Paenibacillus mucilaginosus K02.</title>
        <authorList>
            <person name="Xiao B."/>
            <person name="Sun L."/>
            <person name="Xiao L."/>
            <person name="Lian B."/>
        </authorList>
    </citation>
    <scope>NUCLEOTIDE SEQUENCE [LARGE SCALE GENOMIC DNA]</scope>
    <source>
        <strain evidence="1 2">K02</strain>
    </source>
</reference>
<accession>I0BFP6</accession>
<dbReference type="HOGENOM" id="CLU_3273814_0_0_9"/>
<evidence type="ECO:0000313" key="1">
    <source>
        <dbReference type="EMBL" id="AFH61193.1"/>
    </source>
</evidence>
<organism evidence="1 2">
    <name type="scientific">Paenibacillus mucilaginosus K02</name>
    <dbReference type="NCBI Taxonomy" id="997761"/>
    <lineage>
        <taxon>Bacteria</taxon>
        <taxon>Bacillati</taxon>
        <taxon>Bacillota</taxon>
        <taxon>Bacilli</taxon>
        <taxon>Bacillales</taxon>
        <taxon>Paenibacillaceae</taxon>
        <taxon>Paenibacillus</taxon>
    </lineage>
</organism>
<dbReference type="Proteomes" id="UP000007392">
    <property type="component" value="Chromosome"/>
</dbReference>